<gene>
    <name evidence="1" type="ORF">PEX2_023650</name>
</gene>
<organism evidence="1 2">
    <name type="scientific">Penicillium expansum</name>
    <name type="common">Blue mold rot fungus</name>
    <dbReference type="NCBI Taxonomy" id="27334"/>
    <lineage>
        <taxon>Eukaryota</taxon>
        <taxon>Fungi</taxon>
        <taxon>Dikarya</taxon>
        <taxon>Ascomycota</taxon>
        <taxon>Pezizomycotina</taxon>
        <taxon>Eurotiomycetes</taxon>
        <taxon>Eurotiomycetidae</taxon>
        <taxon>Eurotiales</taxon>
        <taxon>Aspergillaceae</taxon>
        <taxon>Penicillium</taxon>
    </lineage>
</organism>
<dbReference type="Proteomes" id="UP000030143">
    <property type="component" value="Unassembled WGS sequence"/>
</dbReference>
<name>A0A0A2JEH8_PENEN</name>
<dbReference type="VEuPathDB" id="FungiDB:PEXP_028380"/>
<accession>A0A0A2JEH8</accession>
<evidence type="ECO:0000313" key="2">
    <source>
        <dbReference type="Proteomes" id="UP000030143"/>
    </source>
</evidence>
<dbReference type="EMBL" id="JQFZ01000245">
    <property type="protein sequence ID" value="KGO53837.1"/>
    <property type="molecule type" value="Genomic_DNA"/>
</dbReference>
<dbReference type="OrthoDB" id="5401170at2759"/>
<keyword evidence="2" id="KW-1185">Reference proteome</keyword>
<dbReference type="PhylomeDB" id="A0A0A2JEH8"/>
<dbReference type="GeneID" id="27675059"/>
<protein>
    <submittedName>
        <fullName evidence="1">Uncharacterized protein</fullName>
    </submittedName>
</protein>
<evidence type="ECO:0000313" key="1">
    <source>
        <dbReference type="EMBL" id="KGO53837.1"/>
    </source>
</evidence>
<dbReference type="RefSeq" id="XP_016596384.1">
    <property type="nucleotide sequence ID" value="XM_016739640.1"/>
</dbReference>
<dbReference type="AlphaFoldDB" id="A0A0A2JEH8"/>
<proteinExistence type="predicted"/>
<sequence>MPEIEYPPVLPKLIGETITTCSWKPLDSDIYPPRDWVVIEKLSERQTPITPKDFANGMGPAYTAGKYLCHLAGAGNEKKQAFMRIYKQIPLAGTEIDNVKSRGEQASKPRKHLELNALKHLTENRCSATPRLLGYETGKQNKNDCVPGGYIMYIVWEKVQGDSLDPMEFWSLPNNQRESIRAKFKAAYLEVLELGVELSLTTASKIILDKTTGDVKISGFRRAHEISPEKTWDDYFFVMFFLALNSLVRYNYFPITAEDIKVHSNGWMW</sequence>
<reference evidence="1 2" key="1">
    <citation type="journal article" date="2015" name="Mol. Plant Microbe Interact.">
        <title>Genome, transcriptome, and functional analyses of Penicillium expansum provide new insights into secondary metabolism and pathogenicity.</title>
        <authorList>
            <person name="Ballester A.R."/>
            <person name="Marcet-Houben M."/>
            <person name="Levin E."/>
            <person name="Sela N."/>
            <person name="Selma-Lazaro C."/>
            <person name="Carmona L."/>
            <person name="Wisniewski M."/>
            <person name="Droby S."/>
            <person name="Gonzalez-Candelas L."/>
            <person name="Gabaldon T."/>
        </authorList>
    </citation>
    <scope>NUCLEOTIDE SEQUENCE [LARGE SCALE GENOMIC DNA]</scope>
    <source>
        <strain evidence="1 2">MD-8</strain>
    </source>
</reference>
<dbReference type="HOGENOM" id="CLU_078302_0_0_1"/>
<comment type="caution">
    <text evidence="1">The sequence shown here is derived from an EMBL/GenBank/DDBJ whole genome shotgun (WGS) entry which is preliminary data.</text>
</comment>